<evidence type="ECO:0000256" key="4">
    <source>
        <dbReference type="ARBA" id="ARBA00022824"/>
    </source>
</evidence>
<dbReference type="Gramene" id="rna-AYBTSS11_LOCUS469">
    <property type="protein sequence ID" value="CAJ1794580.1"/>
    <property type="gene ID" value="gene-AYBTSS11_LOCUS469"/>
</dbReference>
<evidence type="ECO:0000256" key="1">
    <source>
        <dbReference type="ARBA" id="ARBA00004477"/>
    </source>
</evidence>
<dbReference type="InterPro" id="IPR013174">
    <property type="entry name" value="DPM3"/>
</dbReference>
<dbReference type="GO" id="GO:0006506">
    <property type="term" value="P:GPI anchor biosynthetic process"/>
    <property type="evidence" value="ECO:0007669"/>
    <property type="project" value="TreeGrafter"/>
</dbReference>
<keyword evidence="3" id="KW-0812">Transmembrane</keyword>
<organism evidence="7 8">
    <name type="scientific">Sphenostylis stenocarpa</name>
    <dbReference type="NCBI Taxonomy" id="92480"/>
    <lineage>
        <taxon>Eukaryota</taxon>
        <taxon>Viridiplantae</taxon>
        <taxon>Streptophyta</taxon>
        <taxon>Embryophyta</taxon>
        <taxon>Tracheophyta</taxon>
        <taxon>Spermatophyta</taxon>
        <taxon>Magnoliopsida</taxon>
        <taxon>eudicotyledons</taxon>
        <taxon>Gunneridae</taxon>
        <taxon>Pentapetalae</taxon>
        <taxon>rosids</taxon>
        <taxon>fabids</taxon>
        <taxon>Fabales</taxon>
        <taxon>Fabaceae</taxon>
        <taxon>Papilionoideae</taxon>
        <taxon>50 kb inversion clade</taxon>
        <taxon>NPAAA clade</taxon>
        <taxon>indigoferoid/millettioid clade</taxon>
        <taxon>Phaseoleae</taxon>
        <taxon>Sphenostylis</taxon>
    </lineage>
</organism>
<gene>
    <name evidence="7" type="ORF">AYBTSS11_LOCUS469</name>
</gene>
<sequence>MVGVGLMNFPTCPQEAVLLQKFLWEEFNSPNSLFKESSRANLYGLIIVDWFRIHGVAKLKPLCLDIIEAKEYLKQKGVDLTLS</sequence>
<dbReference type="EMBL" id="OY731398">
    <property type="protein sequence ID" value="CAJ1794580.1"/>
    <property type="molecule type" value="Genomic_DNA"/>
</dbReference>
<comment type="subcellular location">
    <subcellularLocation>
        <location evidence="1">Endoplasmic reticulum membrane</location>
        <topology evidence="1">Multi-pass membrane protein</topology>
    </subcellularLocation>
</comment>
<name>A0AA86RSW1_9FABA</name>
<dbReference type="Proteomes" id="UP001189624">
    <property type="component" value="Chromosome 1"/>
</dbReference>
<comment type="similarity">
    <text evidence="2">Belongs to the DPM3 family.</text>
</comment>
<evidence type="ECO:0000256" key="5">
    <source>
        <dbReference type="ARBA" id="ARBA00022989"/>
    </source>
</evidence>
<dbReference type="GO" id="GO:0005789">
    <property type="term" value="C:endoplasmic reticulum membrane"/>
    <property type="evidence" value="ECO:0007669"/>
    <property type="project" value="UniProtKB-SubCell"/>
</dbReference>
<proteinExistence type="inferred from homology"/>
<dbReference type="PANTHER" id="PTHR16433">
    <property type="entry name" value="DOLICHOL-PHOSPHATE MANNOSYLTRANSFERASE SUBUNIT 3"/>
    <property type="match status" value="1"/>
</dbReference>
<evidence type="ECO:0000256" key="2">
    <source>
        <dbReference type="ARBA" id="ARBA00010430"/>
    </source>
</evidence>
<dbReference type="AlphaFoldDB" id="A0AA86RSW1"/>
<keyword evidence="6" id="KW-0472">Membrane</keyword>
<evidence type="ECO:0000313" key="7">
    <source>
        <dbReference type="EMBL" id="CAJ1794580.1"/>
    </source>
</evidence>
<keyword evidence="5" id="KW-1133">Transmembrane helix</keyword>
<dbReference type="PANTHER" id="PTHR16433:SF0">
    <property type="entry name" value="DOLICHOL-PHOSPHATE MANNOSYLTRANSFERASE SUBUNIT 3"/>
    <property type="match status" value="1"/>
</dbReference>
<evidence type="ECO:0000313" key="8">
    <source>
        <dbReference type="Proteomes" id="UP001189624"/>
    </source>
</evidence>
<keyword evidence="4" id="KW-0256">Endoplasmic reticulum</keyword>
<reference evidence="7" key="1">
    <citation type="submission" date="2023-10" db="EMBL/GenBank/DDBJ databases">
        <authorList>
            <person name="Domelevo Entfellner J.-B."/>
        </authorList>
    </citation>
    <scope>NUCLEOTIDE SEQUENCE</scope>
</reference>
<keyword evidence="8" id="KW-1185">Reference proteome</keyword>
<evidence type="ECO:0000256" key="6">
    <source>
        <dbReference type="ARBA" id="ARBA00023136"/>
    </source>
</evidence>
<evidence type="ECO:0000256" key="3">
    <source>
        <dbReference type="ARBA" id="ARBA00022692"/>
    </source>
</evidence>
<accession>A0AA86RSW1</accession>
<dbReference type="GO" id="GO:0033185">
    <property type="term" value="C:dolichol-phosphate-mannose synthase complex"/>
    <property type="evidence" value="ECO:0007669"/>
    <property type="project" value="TreeGrafter"/>
</dbReference>
<protein>
    <submittedName>
        <fullName evidence="7">Uncharacterized protein</fullName>
    </submittedName>
</protein>